<feature type="compositionally biased region" description="Pro residues" evidence="1">
    <location>
        <begin position="78"/>
        <end position="87"/>
    </location>
</feature>
<protein>
    <submittedName>
        <fullName evidence="2">Uncharacterized protein</fullName>
    </submittedName>
</protein>
<organism evidence="2">
    <name type="scientific">Brassica cretica</name>
    <name type="common">Mustard</name>
    <dbReference type="NCBI Taxonomy" id="69181"/>
    <lineage>
        <taxon>Eukaryota</taxon>
        <taxon>Viridiplantae</taxon>
        <taxon>Streptophyta</taxon>
        <taxon>Embryophyta</taxon>
        <taxon>Tracheophyta</taxon>
        <taxon>Spermatophyta</taxon>
        <taxon>Magnoliopsida</taxon>
        <taxon>eudicotyledons</taxon>
        <taxon>Gunneridae</taxon>
        <taxon>Pentapetalae</taxon>
        <taxon>rosids</taxon>
        <taxon>malvids</taxon>
        <taxon>Brassicales</taxon>
        <taxon>Brassicaceae</taxon>
        <taxon>Brassiceae</taxon>
        <taxon>Brassica</taxon>
    </lineage>
</organism>
<dbReference type="AlphaFoldDB" id="A0A8S9K4T1"/>
<evidence type="ECO:0000313" key="3">
    <source>
        <dbReference type="EMBL" id="KAF2619378.1"/>
    </source>
</evidence>
<reference evidence="2" key="1">
    <citation type="submission" date="2019-12" db="EMBL/GenBank/DDBJ databases">
        <title>Genome sequencing and annotation of Brassica cretica.</title>
        <authorList>
            <person name="Studholme D.J."/>
            <person name="Sarris P.F."/>
        </authorList>
    </citation>
    <scope>NUCLEOTIDE SEQUENCE</scope>
    <source>
        <strain evidence="3">PFS-001/15</strain>
        <strain evidence="2">PFS-102/07</strain>
        <tissue evidence="2">Leaf</tissue>
    </source>
</reference>
<accession>A0A8S9K4T1</accession>
<comment type="caution">
    <text evidence="2">The sequence shown here is derived from an EMBL/GenBank/DDBJ whole genome shotgun (WGS) entry which is preliminary data.</text>
</comment>
<sequence length="97" mass="10786">MSKTCSNLNKEYSRVAHASIAFTISINAGAQRTTHRKPHLPPESSRNSKLHCLFRLQSSPPNQSKCLKHWTPPGTQSQPPPRKPPPTTVLEAKCFIS</sequence>
<gene>
    <name evidence="3" type="ORF">F2Q68_00041025</name>
    <name evidence="2" type="ORF">F2Q70_00040357</name>
</gene>
<proteinExistence type="predicted"/>
<feature type="compositionally biased region" description="Polar residues" evidence="1">
    <location>
        <begin position="56"/>
        <end position="65"/>
    </location>
</feature>
<dbReference type="Proteomes" id="UP000712281">
    <property type="component" value="Unassembled WGS sequence"/>
</dbReference>
<dbReference type="EMBL" id="QGKW02000007">
    <property type="protein sequence ID" value="KAF2619378.1"/>
    <property type="molecule type" value="Genomic_DNA"/>
</dbReference>
<name>A0A8S9K4T1_BRACR</name>
<evidence type="ECO:0000256" key="1">
    <source>
        <dbReference type="SAM" id="MobiDB-lite"/>
    </source>
</evidence>
<evidence type="ECO:0000313" key="2">
    <source>
        <dbReference type="EMBL" id="KAF2589415.1"/>
    </source>
</evidence>
<feature type="region of interest" description="Disordered" evidence="1">
    <location>
        <begin position="28"/>
        <end position="89"/>
    </location>
</feature>
<dbReference type="EMBL" id="QGKY02000190">
    <property type="protein sequence ID" value="KAF2589415.1"/>
    <property type="molecule type" value="Genomic_DNA"/>
</dbReference>